<dbReference type="RefSeq" id="WP_092370977.1">
    <property type="nucleotide sequence ID" value="NZ_FOIM01000044.1"/>
</dbReference>
<dbReference type="AlphaFoldDB" id="A0A1I0K3Y0"/>
<dbReference type="STRING" id="460384.SAMN05216313_1442"/>
<gene>
    <name evidence="2" type="ORF">SAMN05216313_1442</name>
</gene>
<accession>A0A1I0K3Y0</accession>
<evidence type="ECO:0000313" key="2">
    <source>
        <dbReference type="EMBL" id="SEU17781.1"/>
    </source>
</evidence>
<feature type="region of interest" description="Disordered" evidence="1">
    <location>
        <begin position="422"/>
        <end position="442"/>
    </location>
</feature>
<dbReference type="Pfam" id="PF14253">
    <property type="entry name" value="AbiH"/>
    <property type="match status" value="1"/>
</dbReference>
<evidence type="ECO:0000256" key="1">
    <source>
        <dbReference type="SAM" id="MobiDB-lite"/>
    </source>
</evidence>
<dbReference type="InterPro" id="IPR011044">
    <property type="entry name" value="Quino_amine_DH_bsu"/>
</dbReference>
<dbReference type="SUPFAM" id="SSF50969">
    <property type="entry name" value="YVTN repeat-like/Quinoprotein amine dehydrogenase"/>
    <property type="match status" value="1"/>
</dbReference>
<keyword evidence="3" id="KW-1185">Reference proteome</keyword>
<protein>
    <submittedName>
        <fullName evidence="2">Bacteriophage abortive infection AbiH</fullName>
    </submittedName>
</protein>
<sequence length="588" mass="67429">MPDRIAGNPPSASMPQERICRNCGRTFILRQNEQEAFAARGWDLPKICMECNRAAGEQRERERQQQEDQRWQQKKEREQVIFHERLKTWKVVSRENIIPDNDQVLYILGNGFDLMHGVRSSYYAFRDSLGKESRLRTSLENFWTPDDIWADFENALAHFDMKAMGGRHIVDSWLDIFDAYADEASATQFFIAAEAAANPILTVRDELQERFRRWVESLTVGTEDRPLCNMFRNGKVLCFNYTEFVEALYGVDKNQVCYIHGCRRNNKSQLSERLILGHMPGASDHSYEFQEEPLKPVRNQQKEYLLEAAQDQVFRLVAESDETMTKNCGDIIAKHEDFFRSLAGIQTIIVIGHSLSPVDWDYFAKVASAVSGSKGVHWFFGCHGLRDLENLEALLGTLEIERSDVSAFQTDDIRVTPIEHGNAASAAKRRSNEKTHVKSSSNGQWAAKSAGCSLKILDQKDGKVVYEVAVSSIISDVFITPGSECVFAVIRGMDPGILLFGFENNRWRFVGELERIQHQNLINPRLNRVFLTHETVTFVYNNRIRIYDLRSGRLISNRGVRGARNYVYEGEEITRFFKAERSYGRISG</sequence>
<name>A0A1I0K3Y0_9FIRM</name>
<reference evidence="3" key="1">
    <citation type="submission" date="2016-10" db="EMBL/GenBank/DDBJ databases">
        <authorList>
            <person name="Varghese N."/>
            <person name="Submissions S."/>
        </authorList>
    </citation>
    <scope>NUCLEOTIDE SEQUENCE [LARGE SCALE GENOMIC DNA]</scope>
    <source>
        <strain evidence="3">NLAE-zl-G277</strain>
    </source>
</reference>
<dbReference type="Proteomes" id="UP000198508">
    <property type="component" value="Unassembled WGS sequence"/>
</dbReference>
<organism evidence="2 3">
    <name type="scientific">Enterocloster lavalensis</name>
    <dbReference type="NCBI Taxonomy" id="460384"/>
    <lineage>
        <taxon>Bacteria</taxon>
        <taxon>Bacillati</taxon>
        <taxon>Bacillota</taxon>
        <taxon>Clostridia</taxon>
        <taxon>Lachnospirales</taxon>
        <taxon>Lachnospiraceae</taxon>
        <taxon>Enterocloster</taxon>
    </lineage>
</organism>
<proteinExistence type="predicted"/>
<dbReference type="EMBL" id="FOIM01000044">
    <property type="protein sequence ID" value="SEU17781.1"/>
    <property type="molecule type" value="Genomic_DNA"/>
</dbReference>
<evidence type="ECO:0000313" key="3">
    <source>
        <dbReference type="Proteomes" id="UP000198508"/>
    </source>
</evidence>
<dbReference type="InterPro" id="IPR025935">
    <property type="entry name" value="AbiH"/>
</dbReference>